<evidence type="ECO:0000313" key="3">
    <source>
        <dbReference type="EMBL" id="KAI1696600.1"/>
    </source>
</evidence>
<name>A0AAD4MNI5_9BILA</name>
<feature type="transmembrane region" description="Helical" evidence="2">
    <location>
        <begin position="379"/>
        <end position="399"/>
    </location>
</feature>
<proteinExistence type="predicted"/>
<keyword evidence="2" id="KW-0812">Transmembrane</keyword>
<keyword evidence="2" id="KW-1133">Transmembrane helix</keyword>
<gene>
    <name evidence="3" type="ORF">DdX_18956</name>
</gene>
<reference evidence="3" key="1">
    <citation type="submission" date="2022-01" db="EMBL/GenBank/DDBJ databases">
        <title>Genome Sequence Resource for Two Populations of Ditylenchus destructor, the Migratory Endoparasitic Phytonematode.</title>
        <authorList>
            <person name="Zhang H."/>
            <person name="Lin R."/>
            <person name="Xie B."/>
        </authorList>
    </citation>
    <scope>NUCLEOTIDE SEQUENCE</scope>
    <source>
        <strain evidence="3">BazhouSP</strain>
    </source>
</reference>
<feature type="region of interest" description="Disordered" evidence="1">
    <location>
        <begin position="94"/>
        <end position="127"/>
    </location>
</feature>
<feature type="compositionally biased region" description="Acidic residues" evidence="1">
    <location>
        <begin position="115"/>
        <end position="127"/>
    </location>
</feature>
<dbReference type="AlphaFoldDB" id="A0AAD4MNI5"/>
<feature type="compositionally biased region" description="Polar residues" evidence="1">
    <location>
        <begin position="45"/>
        <end position="74"/>
    </location>
</feature>
<keyword evidence="2" id="KW-0472">Membrane</keyword>
<comment type="caution">
    <text evidence="3">The sequence shown here is derived from an EMBL/GenBank/DDBJ whole genome shotgun (WGS) entry which is preliminary data.</text>
</comment>
<feature type="region of interest" description="Disordered" evidence="1">
    <location>
        <begin position="36"/>
        <end position="76"/>
    </location>
</feature>
<feature type="transmembrane region" description="Helical" evidence="2">
    <location>
        <begin position="298"/>
        <end position="317"/>
    </location>
</feature>
<evidence type="ECO:0000313" key="4">
    <source>
        <dbReference type="Proteomes" id="UP001201812"/>
    </source>
</evidence>
<evidence type="ECO:0000256" key="2">
    <source>
        <dbReference type="SAM" id="Phobius"/>
    </source>
</evidence>
<evidence type="ECO:0000256" key="1">
    <source>
        <dbReference type="SAM" id="MobiDB-lite"/>
    </source>
</evidence>
<feature type="transmembrane region" description="Helical" evidence="2">
    <location>
        <begin position="354"/>
        <end position="373"/>
    </location>
</feature>
<protein>
    <submittedName>
        <fullName evidence="3">Uncharacterized protein</fullName>
    </submittedName>
</protein>
<dbReference type="EMBL" id="JAKKPZ010000317">
    <property type="protein sequence ID" value="KAI1696600.1"/>
    <property type="molecule type" value="Genomic_DNA"/>
</dbReference>
<sequence>MHPITKEYTVYLFISLIITTQFTEGLNWRSPFWRSSVTDKEKPSQGAQPTAGKTETHPQSTPGETKPQNQTPLTADSVKHVKVVNEQVEVKTHTETEIVAGNGKDEIIAGGSDTDQLEPDVTDKETEELPSQTKFRKVIGDVLDLLKKQPSYTAEMSESNERVNFLLAKYDTMSVRDGDAMVESPKTSRKVVTVVPMVLKLFSSIKSEKHAQQFRKDYASEINAARVTAEASDEEVDRLAEKYAEIPIEQAMSDPAMREIEQDFKAEKRQRRRRKRGIRRTLSKWERNTTRWMNKFKYVGIFLGIFRVNYTCWRAFIMRGFHKKFDKERMDSEVSRVCHWLIKWSQKDKLYHKILAGIVGSLFLGIITTLSLGAYKYGWLLMLLIDGITALIGGLIWSLSNGKRKAIGSEGGTGGAVYQLPAGFKLDPRALQNAQGKVNFAQQLVVVYQLPPNFNFEKVPRDARFTIIPYGTNVNLQPPTSDYGDVAPLDHKYR</sequence>
<accession>A0AAD4MNI5</accession>
<keyword evidence="4" id="KW-1185">Reference proteome</keyword>
<organism evidence="3 4">
    <name type="scientific">Ditylenchus destructor</name>
    <dbReference type="NCBI Taxonomy" id="166010"/>
    <lineage>
        <taxon>Eukaryota</taxon>
        <taxon>Metazoa</taxon>
        <taxon>Ecdysozoa</taxon>
        <taxon>Nematoda</taxon>
        <taxon>Chromadorea</taxon>
        <taxon>Rhabditida</taxon>
        <taxon>Tylenchina</taxon>
        <taxon>Tylenchomorpha</taxon>
        <taxon>Sphaerularioidea</taxon>
        <taxon>Anguinidae</taxon>
        <taxon>Anguininae</taxon>
        <taxon>Ditylenchus</taxon>
    </lineage>
</organism>
<dbReference type="Proteomes" id="UP001201812">
    <property type="component" value="Unassembled WGS sequence"/>
</dbReference>